<evidence type="ECO:0000256" key="1">
    <source>
        <dbReference type="SAM" id="Phobius"/>
    </source>
</evidence>
<organism evidence="2 3">
    <name type="scientific">Alteromonas phage vB_AspP-H4/4</name>
    <dbReference type="NCBI Taxonomy" id="2928692"/>
    <lineage>
        <taxon>Viruses</taxon>
        <taxon>Duplodnaviria</taxon>
        <taxon>Heunggongvirae</taxon>
        <taxon>Uroviricota</taxon>
        <taxon>Caudoviricetes</taxon>
        <taxon>Autographivirales</taxon>
        <taxon>Foturvirus</taxon>
        <taxon>Foturvirus H44</taxon>
    </lineage>
</organism>
<gene>
    <name evidence="2" type="ORF">vBAspPH44_45</name>
</gene>
<keyword evidence="1" id="KW-0472">Membrane</keyword>
<evidence type="ECO:0000313" key="3">
    <source>
        <dbReference type="Proteomes" id="UP000222639"/>
    </source>
</evidence>
<keyword evidence="1" id="KW-1133">Transmembrane helix</keyword>
<dbReference type="Proteomes" id="UP000222639">
    <property type="component" value="Segment"/>
</dbReference>
<dbReference type="EMBL" id="MF278336">
    <property type="protein sequence ID" value="ASL24428.1"/>
    <property type="molecule type" value="Genomic_DNA"/>
</dbReference>
<protein>
    <recommendedName>
        <fullName evidence="4">Holin of 3TMs, for gene-transfer release</fullName>
    </recommendedName>
</protein>
<evidence type="ECO:0008006" key="4">
    <source>
        <dbReference type="Google" id="ProtNLM"/>
    </source>
</evidence>
<proteinExistence type="predicted"/>
<feature type="transmembrane region" description="Helical" evidence="1">
    <location>
        <begin position="88"/>
        <end position="108"/>
    </location>
</feature>
<keyword evidence="1" id="KW-0812">Transmembrane</keyword>
<name>A0A220YL78_9CAUD</name>
<keyword evidence="3" id="KW-1185">Reference proteome</keyword>
<feature type="transmembrane region" description="Helical" evidence="1">
    <location>
        <begin position="56"/>
        <end position="72"/>
    </location>
</feature>
<accession>A0A220YL78</accession>
<reference evidence="3" key="1">
    <citation type="submission" date="2017-06" db="EMBL/GenBank/DDBJ databases">
        <title>Complete genome sequence of Alteromonas virus vB_AspP-H4/4.</title>
        <authorList>
            <person name="Kallies R."/>
        </authorList>
    </citation>
    <scope>NUCLEOTIDE SEQUENCE [LARGE SCALE GENOMIC DNA]</scope>
</reference>
<sequence length="123" mass="14322">MNLGIVTAVGNWVSSYFERKATEQQAKAQRALDVQVSSDNYDTAALNNMKFTWKDEYLLIVITFPIILAWFDDKRASAWINFVDQLPLWYQLLIAGMVASTYGLRWWFTKEQTKVYKDIIGEK</sequence>
<evidence type="ECO:0000313" key="2">
    <source>
        <dbReference type="EMBL" id="ASL24428.1"/>
    </source>
</evidence>